<dbReference type="Gene3D" id="1.20.1280.50">
    <property type="match status" value="1"/>
</dbReference>
<evidence type="ECO:0008006" key="4">
    <source>
        <dbReference type="Google" id="ProtNLM"/>
    </source>
</evidence>
<dbReference type="OrthoDB" id="3172239at2759"/>
<dbReference type="SUPFAM" id="SSF52047">
    <property type="entry name" value="RNI-like"/>
    <property type="match status" value="1"/>
</dbReference>
<protein>
    <recommendedName>
        <fullName evidence="4">F-box domain-containing protein</fullName>
    </recommendedName>
</protein>
<reference evidence="2" key="1">
    <citation type="submission" date="2019-10" db="EMBL/GenBank/DDBJ databases">
        <authorList>
            <consortium name="DOE Joint Genome Institute"/>
            <person name="Kuo A."/>
            <person name="Miyauchi S."/>
            <person name="Kiss E."/>
            <person name="Drula E."/>
            <person name="Kohler A."/>
            <person name="Sanchez-Garcia M."/>
            <person name="Andreopoulos B."/>
            <person name="Barry K.W."/>
            <person name="Bonito G."/>
            <person name="Buee M."/>
            <person name="Carver A."/>
            <person name="Chen C."/>
            <person name="Cichocki N."/>
            <person name="Clum A."/>
            <person name="Culley D."/>
            <person name="Crous P.W."/>
            <person name="Fauchery L."/>
            <person name="Girlanda M."/>
            <person name="Hayes R."/>
            <person name="Keri Z."/>
            <person name="LaButti K."/>
            <person name="Lipzen A."/>
            <person name="Lombard V."/>
            <person name="Magnuson J."/>
            <person name="Maillard F."/>
            <person name="Morin E."/>
            <person name="Murat C."/>
            <person name="Nolan M."/>
            <person name="Ohm R."/>
            <person name="Pangilinan J."/>
            <person name="Pereira M."/>
            <person name="Perotto S."/>
            <person name="Peter M."/>
            <person name="Riley R."/>
            <person name="Sitrit Y."/>
            <person name="Stielow B."/>
            <person name="Szollosi G."/>
            <person name="Zifcakova L."/>
            <person name="Stursova M."/>
            <person name="Spatafora J.W."/>
            <person name="Tedersoo L."/>
            <person name="Vaario L.-M."/>
            <person name="Yamada A."/>
            <person name="Yan M."/>
            <person name="Wang P."/>
            <person name="Xu J."/>
            <person name="Bruns T."/>
            <person name="Baldrian P."/>
            <person name="Vilgalys R."/>
            <person name="Henrissat B."/>
            <person name="Grigoriev I.V."/>
            <person name="Hibbett D."/>
            <person name="Nagy L.G."/>
            <person name="Martin F.M."/>
        </authorList>
    </citation>
    <scope>NUCLEOTIDE SEQUENCE</scope>
    <source>
        <strain evidence="2">Prilba</strain>
    </source>
</reference>
<feature type="compositionally biased region" description="Basic and acidic residues" evidence="1">
    <location>
        <begin position="560"/>
        <end position="569"/>
    </location>
</feature>
<organism evidence="2 3">
    <name type="scientific">Russula ochroleuca</name>
    <dbReference type="NCBI Taxonomy" id="152965"/>
    <lineage>
        <taxon>Eukaryota</taxon>
        <taxon>Fungi</taxon>
        <taxon>Dikarya</taxon>
        <taxon>Basidiomycota</taxon>
        <taxon>Agaricomycotina</taxon>
        <taxon>Agaricomycetes</taxon>
        <taxon>Russulales</taxon>
        <taxon>Russulaceae</taxon>
        <taxon>Russula</taxon>
    </lineage>
</organism>
<dbReference type="AlphaFoldDB" id="A0A9P5TAL1"/>
<dbReference type="InterPro" id="IPR032675">
    <property type="entry name" value="LRR_dom_sf"/>
</dbReference>
<evidence type="ECO:0000256" key="1">
    <source>
        <dbReference type="SAM" id="MobiDB-lite"/>
    </source>
</evidence>
<accession>A0A9P5TAL1</accession>
<dbReference type="EMBL" id="WHVB01000006">
    <property type="protein sequence ID" value="KAF8481690.1"/>
    <property type="molecule type" value="Genomic_DNA"/>
</dbReference>
<evidence type="ECO:0000313" key="2">
    <source>
        <dbReference type="EMBL" id="KAF8481690.1"/>
    </source>
</evidence>
<keyword evidence="3" id="KW-1185">Reference proteome</keyword>
<evidence type="ECO:0000313" key="3">
    <source>
        <dbReference type="Proteomes" id="UP000759537"/>
    </source>
</evidence>
<name>A0A9P5TAL1_9AGAM</name>
<reference evidence="2" key="2">
    <citation type="journal article" date="2020" name="Nat. Commun.">
        <title>Large-scale genome sequencing of mycorrhizal fungi provides insights into the early evolution of symbiotic traits.</title>
        <authorList>
            <person name="Miyauchi S."/>
            <person name="Kiss E."/>
            <person name="Kuo A."/>
            <person name="Drula E."/>
            <person name="Kohler A."/>
            <person name="Sanchez-Garcia M."/>
            <person name="Morin E."/>
            <person name="Andreopoulos B."/>
            <person name="Barry K.W."/>
            <person name="Bonito G."/>
            <person name="Buee M."/>
            <person name="Carver A."/>
            <person name="Chen C."/>
            <person name="Cichocki N."/>
            <person name="Clum A."/>
            <person name="Culley D."/>
            <person name="Crous P.W."/>
            <person name="Fauchery L."/>
            <person name="Girlanda M."/>
            <person name="Hayes R.D."/>
            <person name="Keri Z."/>
            <person name="LaButti K."/>
            <person name="Lipzen A."/>
            <person name="Lombard V."/>
            <person name="Magnuson J."/>
            <person name="Maillard F."/>
            <person name="Murat C."/>
            <person name="Nolan M."/>
            <person name="Ohm R.A."/>
            <person name="Pangilinan J."/>
            <person name="Pereira M.F."/>
            <person name="Perotto S."/>
            <person name="Peter M."/>
            <person name="Pfister S."/>
            <person name="Riley R."/>
            <person name="Sitrit Y."/>
            <person name="Stielow J.B."/>
            <person name="Szollosi G."/>
            <person name="Zifcakova L."/>
            <person name="Stursova M."/>
            <person name="Spatafora J.W."/>
            <person name="Tedersoo L."/>
            <person name="Vaario L.M."/>
            <person name="Yamada A."/>
            <person name="Yan M."/>
            <person name="Wang P."/>
            <person name="Xu J."/>
            <person name="Bruns T."/>
            <person name="Baldrian P."/>
            <person name="Vilgalys R."/>
            <person name="Dunand C."/>
            <person name="Henrissat B."/>
            <person name="Grigoriev I.V."/>
            <person name="Hibbett D."/>
            <person name="Nagy L.G."/>
            <person name="Martin F.M."/>
        </authorList>
    </citation>
    <scope>NUCLEOTIDE SEQUENCE</scope>
    <source>
        <strain evidence="2">Prilba</strain>
    </source>
</reference>
<feature type="region of interest" description="Disordered" evidence="1">
    <location>
        <begin position="560"/>
        <end position="611"/>
    </location>
</feature>
<proteinExistence type="predicted"/>
<comment type="caution">
    <text evidence="2">The sequence shown here is derived from an EMBL/GenBank/DDBJ whole genome shotgun (WGS) entry which is preliminary data.</text>
</comment>
<sequence>MDSSHPSNNCLHALDNKIKLLEDSARELKAYRNTLVPILRLPPEILYIIFKLSLPPSFGVLVPFSPIAPSTISHVCHQWRDISLNMPYLWSYINFTWLTSAGTAEMLARSKMAPLHLEARTMQWSIAKFEAFNRQIDAHIDHTRHLSIMATPQILRRMFKRLVSSAPSLEHLSIANSDTYEQNWPLLIPDNFFDGIAPKLVYLRLDNCGICWESPLLKGLRDLKLLSFPRYERATLKALLDALNQIPQLERLSLHGYIPIYMSVNLEPGFNVVLSSLTELDISAFALGCRLLLTHLVLPALVRLCVKAQSDDPAGRDVQNLVPYVARNAHGPHDTEALQSLFIGGNKTQTEFVAWTKPREKTDDWLRNSVYSPNRHLPDRIHLARVAFSTLNQNWPPEMDIPSLLYKNTLLTAFPLNSITSLTVKGRTPLSKQVWCTHASMWHKLKRVRLSYTAVPAFREMLEVAPREDTLLLPSLEELVLIDVYLDAKKVYYLYHMLIELVELKISLRTLDLRTCIVSNRAVQLLREIVVDVQGPAKKESGTSDLEWEWRGIDVVGEERGRDEEEHGLDGVPPFLGSWGTYDSDDNNTHNYDIDYSGDDETSSTDSEYVP</sequence>
<dbReference type="Gene3D" id="3.80.10.10">
    <property type="entry name" value="Ribonuclease Inhibitor"/>
    <property type="match status" value="1"/>
</dbReference>
<dbReference type="Proteomes" id="UP000759537">
    <property type="component" value="Unassembled WGS sequence"/>
</dbReference>
<gene>
    <name evidence="2" type="ORF">DFH94DRAFT_825631</name>
</gene>